<sequence>MSIRSCVYLLILMIAMQSGILAADTHDLAFAQSQEQNTGFDTHQDQHQQLAQQSHTHDKQSGIDCSHCVHSHCAHFVGLINTSSLSLADYRDSLFYPYSKSTETGFSANMFRPPIT</sequence>
<name>A0A0F9NM14_9ZZZZ</name>
<accession>A0A0F9NM14</accession>
<evidence type="ECO:0000313" key="2">
    <source>
        <dbReference type="EMBL" id="KKN18939.1"/>
    </source>
</evidence>
<evidence type="ECO:0000256" key="1">
    <source>
        <dbReference type="SAM" id="MobiDB-lite"/>
    </source>
</evidence>
<reference evidence="2" key="1">
    <citation type="journal article" date="2015" name="Nature">
        <title>Complex archaea that bridge the gap between prokaryotes and eukaryotes.</title>
        <authorList>
            <person name="Spang A."/>
            <person name="Saw J.H."/>
            <person name="Jorgensen S.L."/>
            <person name="Zaremba-Niedzwiedzka K."/>
            <person name="Martijn J."/>
            <person name="Lind A.E."/>
            <person name="van Eijk R."/>
            <person name="Schleper C."/>
            <person name="Guy L."/>
            <person name="Ettema T.J."/>
        </authorList>
    </citation>
    <scope>NUCLEOTIDE SEQUENCE</scope>
</reference>
<dbReference type="AlphaFoldDB" id="A0A0F9NM14"/>
<proteinExistence type="predicted"/>
<protein>
    <submittedName>
        <fullName evidence="2">Uncharacterized protein</fullName>
    </submittedName>
</protein>
<comment type="caution">
    <text evidence="2">The sequence shown here is derived from an EMBL/GenBank/DDBJ whole genome shotgun (WGS) entry which is preliminary data.</text>
</comment>
<feature type="region of interest" description="Disordered" evidence="1">
    <location>
        <begin position="37"/>
        <end position="56"/>
    </location>
</feature>
<organism evidence="2">
    <name type="scientific">marine sediment metagenome</name>
    <dbReference type="NCBI Taxonomy" id="412755"/>
    <lineage>
        <taxon>unclassified sequences</taxon>
        <taxon>metagenomes</taxon>
        <taxon>ecological metagenomes</taxon>
    </lineage>
</organism>
<gene>
    <name evidence="2" type="ORF">LCGC14_0950860</name>
</gene>
<dbReference type="EMBL" id="LAZR01003381">
    <property type="protein sequence ID" value="KKN18939.1"/>
    <property type="molecule type" value="Genomic_DNA"/>
</dbReference>